<keyword evidence="3" id="KW-1185">Reference proteome</keyword>
<gene>
    <name evidence="2" type="ORF">I7X39_08345</name>
</gene>
<evidence type="ECO:0000256" key="1">
    <source>
        <dbReference type="SAM" id="SignalP"/>
    </source>
</evidence>
<organism evidence="2 3">
    <name type="scientific">Inhella proteolytica</name>
    <dbReference type="NCBI Taxonomy" id="2795029"/>
    <lineage>
        <taxon>Bacteria</taxon>
        <taxon>Pseudomonadati</taxon>
        <taxon>Pseudomonadota</taxon>
        <taxon>Betaproteobacteria</taxon>
        <taxon>Burkholderiales</taxon>
        <taxon>Sphaerotilaceae</taxon>
        <taxon>Inhella</taxon>
    </lineage>
</organism>
<dbReference type="AlphaFoldDB" id="A0A931J371"/>
<evidence type="ECO:0000313" key="3">
    <source>
        <dbReference type="Proteomes" id="UP000613266"/>
    </source>
</evidence>
<feature type="chain" id="PRO_5037875956" evidence="1">
    <location>
        <begin position="24"/>
        <end position="146"/>
    </location>
</feature>
<accession>A0A931J371</accession>
<dbReference type="Proteomes" id="UP000613266">
    <property type="component" value="Unassembled WGS sequence"/>
</dbReference>
<name>A0A931J371_9BURK</name>
<reference evidence="2" key="1">
    <citation type="submission" date="2020-12" db="EMBL/GenBank/DDBJ databases">
        <title>The genome sequence of Inhella sp. 1Y17.</title>
        <authorList>
            <person name="Liu Y."/>
        </authorList>
    </citation>
    <scope>NUCLEOTIDE SEQUENCE</scope>
    <source>
        <strain evidence="2">1Y17</strain>
    </source>
</reference>
<comment type="caution">
    <text evidence="2">The sequence shown here is derived from an EMBL/GenBank/DDBJ whole genome shotgun (WGS) entry which is preliminary data.</text>
</comment>
<protein>
    <submittedName>
        <fullName evidence="2">Uncharacterized protein</fullName>
    </submittedName>
</protein>
<feature type="signal peptide" evidence="1">
    <location>
        <begin position="1"/>
        <end position="23"/>
    </location>
</feature>
<dbReference type="EMBL" id="JAEDAK010000004">
    <property type="protein sequence ID" value="MBH9576913.1"/>
    <property type="molecule type" value="Genomic_DNA"/>
</dbReference>
<evidence type="ECO:0000313" key="2">
    <source>
        <dbReference type="EMBL" id="MBH9576913.1"/>
    </source>
</evidence>
<dbReference type="RefSeq" id="WP_198110519.1">
    <property type="nucleotide sequence ID" value="NZ_JAEDAK010000004.1"/>
</dbReference>
<sequence>MKPGLRRRALLGVVAAASSQARAMWAPLSDAELLRDSDLIGLGMWLGQTQLQTGPQAAPLDLGVLQFSELWKGPLGLRLALVRSRAAQAPRSSSDLVFQPGQQGLWLLRLEPGAQGLYRCEHPQRFVPAGDAHIEVLRRLWKNQAG</sequence>
<keyword evidence="1" id="KW-0732">Signal</keyword>
<proteinExistence type="predicted"/>